<dbReference type="RefSeq" id="WP_129462310.1">
    <property type="nucleotide sequence ID" value="NZ_SBKN01000009.1"/>
</dbReference>
<dbReference type="AlphaFoldDB" id="A0A4Q1K6S1"/>
<proteinExistence type="predicted"/>
<name>A0A4Q1K6S1_9FLAO</name>
<dbReference type="GO" id="GO:0046872">
    <property type="term" value="F:metal ion binding"/>
    <property type="evidence" value="ECO:0007669"/>
    <property type="project" value="InterPro"/>
</dbReference>
<dbReference type="SUPFAM" id="SSF49363">
    <property type="entry name" value="Purple acid phosphatase, N-terminal domain"/>
    <property type="match status" value="1"/>
</dbReference>
<reference evidence="3" key="1">
    <citation type="submission" date="2019-01" db="EMBL/GenBank/DDBJ databases">
        <title>Cytophagaceae bacterium strain CAR-16.</title>
        <authorList>
            <person name="Chen W.-M."/>
        </authorList>
    </citation>
    <scope>NUCLEOTIDE SEQUENCE [LARGE SCALE GENOMIC DNA]</scope>
    <source>
        <strain evidence="3">WWJ-16</strain>
    </source>
</reference>
<feature type="signal peptide" evidence="1">
    <location>
        <begin position="1"/>
        <end position="21"/>
    </location>
</feature>
<dbReference type="SUPFAM" id="SSF49265">
    <property type="entry name" value="Fibronectin type III"/>
    <property type="match status" value="1"/>
</dbReference>
<evidence type="ECO:0008006" key="4">
    <source>
        <dbReference type="Google" id="ProtNLM"/>
    </source>
</evidence>
<dbReference type="InterPro" id="IPR036941">
    <property type="entry name" value="Rcpt_L-dom_sf"/>
</dbReference>
<keyword evidence="1" id="KW-0732">Signal</keyword>
<evidence type="ECO:0000313" key="2">
    <source>
        <dbReference type="EMBL" id="RXR20259.1"/>
    </source>
</evidence>
<evidence type="ECO:0000256" key="1">
    <source>
        <dbReference type="SAM" id="SignalP"/>
    </source>
</evidence>
<evidence type="ECO:0000313" key="3">
    <source>
        <dbReference type="Proteomes" id="UP000289857"/>
    </source>
</evidence>
<dbReference type="Gene3D" id="2.60.40.10">
    <property type="entry name" value="Immunoglobulins"/>
    <property type="match status" value="1"/>
</dbReference>
<dbReference type="InterPro" id="IPR013783">
    <property type="entry name" value="Ig-like_fold"/>
</dbReference>
<dbReference type="InterPro" id="IPR036116">
    <property type="entry name" value="FN3_sf"/>
</dbReference>
<gene>
    <name evidence="2" type="ORF">EQG61_12625</name>
</gene>
<organism evidence="2 3">
    <name type="scientific">Flavobacterium stagni</name>
    <dbReference type="NCBI Taxonomy" id="2506421"/>
    <lineage>
        <taxon>Bacteria</taxon>
        <taxon>Pseudomonadati</taxon>
        <taxon>Bacteroidota</taxon>
        <taxon>Flavobacteriia</taxon>
        <taxon>Flavobacteriales</taxon>
        <taxon>Flavobacteriaceae</taxon>
        <taxon>Flavobacterium</taxon>
    </lineage>
</organism>
<sequence length="381" mass="41048">MKAKNIFVIAFLLMNSILVQAQTIMNIHQNNGVVLQIPMQTIDSITYTVTTPNNLATITTSPISFISNNAAFSGGNITNNGGSPVTHRGICYNTSPAPTTANTTIFSGSGNGTFVSSLTGLTANTNYYVRAFATNSAGTSYGNELTFTTSNTTPVQPDIVYITDTTLNNVYYHQTSYLNPTKLVFSNLTSVSGNIYFHQTNNIVEVEFPLLTNTGGHVYFHQNLSMMKINAPNLNAIVDYLYVYGNSFLQELNLCNLTSITCSSQEPYIHIANNNTVIDNNQQCFTPTIYGTTLTTAPITQISQNTAIGGGTFTNSCGFPMGSLCWSTSPNPTSNDFVSNSSGSGTNFTANLTGLTPNTTYYVRAFSGNTYGNEVSFTTLP</sequence>
<dbReference type="InterPro" id="IPR008963">
    <property type="entry name" value="Purple_acid_Pase-like_N"/>
</dbReference>
<dbReference type="SUPFAM" id="SSF52058">
    <property type="entry name" value="L domain-like"/>
    <property type="match status" value="1"/>
</dbReference>
<keyword evidence="3" id="KW-1185">Reference proteome</keyword>
<dbReference type="Gene3D" id="3.80.20.20">
    <property type="entry name" value="Receptor L-domain"/>
    <property type="match status" value="1"/>
</dbReference>
<dbReference type="Proteomes" id="UP000289857">
    <property type="component" value="Unassembled WGS sequence"/>
</dbReference>
<dbReference type="OrthoDB" id="9805760at2"/>
<feature type="chain" id="PRO_5020343904" description="Fibronectin type-III domain-containing protein" evidence="1">
    <location>
        <begin position="22"/>
        <end position="381"/>
    </location>
</feature>
<dbReference type="EMBL" id="SBKN01000009">
    <property type="protein sequence ID" value="RXR20259.1"/>
    <property type="molecule type" value="Genomic_DNA"/>
</dbReference>
<comment type="caution">
    <text evidence="2">The sequence shown here is derived from an EMBL/GenBank/DDBJ whole genome shotgun (WGS) entry which is preliminary data.</text>
</comment>
<accession>A0A4Q1K6S1</accession>
<protein>
    <recommendedName>
        <fullName evidence="4">Fibronectin type-III domain-containing protein</fullName>
    </recommendedName>
</protein>
<dbReference type="GO" id="GO:0003993">
    <property type="term" value="F:acid phosphatase activity"/>
    <property type="evidence" value="ECO:0007669"/>
    <property type="project" value="InterPro"/>
</dbReference>